<dbReference type="PANTHER" id="PTHR48098">
    <property type="entry name" value="ENTEROCHELIN ESTERASE-RELATED"/>
    <property type="match status" value="1"/>
</dbReference>
<comment type="similarity">
    <text evidence="4">Belongs to the Fes family.</text>
</comment>
<dbReference type="InterPro" id="IPR014756">
    <property type="entry name" value="Ig_E-set"/>
</dbReference>
<dbReference type="GO" id="GO:0006826">
    <property type="term" value="P:iron ion transport"/>
    <property type="evidence" value="ECO:0007669"/>
    <property type="project" value="InterPro"/>
</dbReference>
<keyword evidence="3" id="KW-0378">Hydrolase</keyword>
<feature type="domain" description="Enterochelin esterase N-terminal" evidence="5">
    <location>
        <begin position="31"/>
        <end position="144"/>
    </location>
</feature>
<evidence type="ECO:0000256" key="2">
    <source>
        <dbReference type="ARBA" id="ARBA00022490"/>
    </source>
</evidence>
<dbReference type="AlphaFoldDB" id="A0A5Z3YJ74"/>
<gene>
    <name evidence="6" type="ORF">F2E73_21730</name>
</gene>
<evidence type="ECO:0000256" key="4">
    <source>
        <dbReference type="ARBA" id="ARBA00024201"/>
    </source>
</evidence>
<dbReference type="InterPro" id="IPR029058">
    <property type="entry name" value="AB_hydrolase_fold"/>
</dbReference>
<dbReference type="EMBL" id="AAKHQU010000266">
    <property type="protein sequence ID" value="ECR8762763.1"/>
    <property type="molecule type" value="Genomic_DNA"/>
</dbReference>
<organism evidence="6">
    <name type="scientific">Salmonella enterica</name>
    <name type="common">Salmonella choleraesuis</name>
    <dbReference type="NCBI Taxonomy" id="28901"/>
    <lineage>
        <taxon>Bacteria</taxon>
        <taxon>Pseudomonadati</taxon>
        <taxon>Pseudomonadota</taxon>
        <taxon>Gammaproteobacteria</taxon>
        <taxon>Enterobacterales</taxon>
        <taxon>Enterobacteriaceae</taxon>
        <taxon>Salmonella</taxon>
    </lineage>
</organism>
<reference evidence="6" key="1">
    <citation type="submission" date="2019-09" db="EMBL/GenBank/DDBJ databases">
        <authorList>
            <consortium name="PulseNet: The National Subtyping Network for Foodborne Disease Surveillance"/>
            <person name="Tarr C.L."/>
            <person name="Trees E."/>
            <person name="Katz L.S."/>
            <person name="Carleton-Romer H.A."/>
            <person name="Stroika S."/>
            <person name="Kucerova Z."/>
            <person name="Roache K.F."/>
            <person name="Sabol A.L."/>
            <person name="Besser J."/>
            <person name="Gerner-Smidt P."/>
        </authorList>
    </citation>
    <scope>NUCLEOTIDE SEQUENCE</scope>
    <source>
        <strain evidence="6">PNUSAS096969</strain>
    </source>
</reference>
<evidence type="ECO:0000256" key="3">
    <source>
        <dbReference type="ARBA" id="ARBA00022801"/>
    </source>
</evidence>
<dbReference type="SUPFAM" id="SSF53474">
    <property type="entry name" value="alpha/beta-Hydrolases"/>
    <property type="match status" value="1"/>
</dbReference>
<dbReference type="InterPro" id="IPR050583">
    <property type="entry name" value="Mycobacterial_A85_antigen"/>
</dbReference>
<evidence type="ECO:0000313" key="6">
    <source>
        <dbReference type="EMBL" id="ECR8762763.1"/>
    </source>
</evidence>
<name>A0A5Z3YJ74_SALER</name>
<evidence type="ECO:0000259" key="5">
    <source>
        <dbReference type="Pfam" id="PF11806"/>
    </source>
</evidence>
<dbReference type="Gene3D" id="3.40.50.1820">
    <property type="entry name" value="alpha/beta hydrolase"/>
    <property type="match status" value="1"/>
</dbReference>
<dbReference type="InterPro" id="IPR000801">
    <property type="entry name" value="Esterase-like"/>
</dbReference>
<protein>
    <submittedName>
        <fullName evidence="6">Esterase family protein</fullName>
    </submittedName>
</protein>
<proteinExistence type="inferred from homology"/>
<dbReference type="GO" id="GO:0005737">
    <property type="term" value="C:cytoplasm"/>
    <property type="evidence" value="ECO:0007669"/>
    <property type="project" value="UniProtKB-SubCell"/>
</dbReference>
<dbReference type="SUPFAM" id="SSF81296">
    <property type="entry name" value="E set domains"/>
    <property type="match status" value="1"/>
</dbReference>
<dbReference type="GO" id="GO:0005506">
    <property type="term" value="F:iron ion binding"/>
    <property type="evidence" value="ECO:0007669"/>
    <property type="project" value="InterPro"/>
</dbReference>
<dbReference type="Gene3D" id="2.60.40.10">
    <property type="entry name" value="Immunoglobulins"/>
    <property type="match status" value="1"/>
</dbReference>
<dbReference type="Pfam" id="PF11806">
    <property type="entry name" value="Enterochelin_N"/>
    <property type="match status" value="1"/>
</dbReference>
<comment type="subcellular location">
    <subcellularLocation>
        <location evidence="1">Cytoplasm</location>
    </subcellularLocation>
</comment>
<evidence type="ECO:0000256" key="1">
    <source>
        <dbReference type="ARBA" id="ARBA00004496"/>
    </source>
</evidence>
<sequence length="387" mass="42987">MEGDITGLCNNVGSVEIPLIKEVINDPEHREVTFLWRSEKILQSVYIRLNRITDKKNIRTGLMRHVPSTDFWILTLKLPASYRGSYSFIEVPQGMSEDDISQLGGRFSSLPGQPDPFNKEPEINIRGFGESVLSLDQAPKQNEWTQNSIQSDGVLTTSYHSIAGHERRVRFYIPKLFSTIPLGLLVLPDAEIWFDRIGITRAIDIAINTGRIAPLAVLGIDNINESDRVKILGGHKEFIIDISRTLLPSIHQENPDIIWAGRSKTILAGQSLGGVTALMAALCVPDTFGTIISHSPSMWWSPERNTPTMFTENDNSWVSEMLLSNNPKDVHIQLAVGSLEGATVYHVNHLHQSLLNSGVSSELSVYTGGHDYAWWRGAIIDGLAGLQ</sequence>
<dbReference type="InterPro" id="IPR013783">
    <property type="entry name" value="Ig-like_fold"/>
</dbReference>
<dbReference type="GO" id="GO:0008849">
    <property type="term" value="F:enterochelin esterase activity"/>
    <property type="evidence" value="ECO:0007669"/>
    <property type="project" value="InterPro"/>
</dbReference>
<dbReference type="PANTHER" id="PTHR48098:SF3">
    <property type="entry name" value="IRON(III) ENTEROBACTIN ESTERASE"/>
    <property type="match status" value="1"/>
</dbReference>
<comment type="caution">
    <text evidence="6">The sequence shown here is derived from an EMBL/GenBank/DDBJ whole genome shotgun (WGS) entry which is preliminary data.</text>
</comment>
<keyword evidence="2" id="KW-0963">Cytoplasm</keyword>
<accession>A0A5Z3YJ74</accession>
<dbReference type="Pfam" id="PF00756">
    <property type="entry name" value="Esterase"/>
    <property type="match status" value="1"/>
</dbReference>
<dbReference type="InterPro" id="IPR021764">
    <property type="entry name" value="Enterochelin_esterase_N"/>
</dbReference>